<keyword evidence="2" id="KW-1185">Reference proteome</keyword>
<reference evidence="1 2" key="1">
    <citation type="submission" date="2020-08" db="EMBL/GenBank/DDBJ databases">
        <title>Oceanospirillum sp. nov. isolated from marine sediment.</title>
        <authorList>
            <person name="Ji X."/>
        </authorList>
    </citation>
    <scope>NUCLEOTIDE SEQUENCE [LARGE SCALE GENOMIC DNA]</scope>
    <source>
        <strain evidence="1 2">D5</strain>
    </source>
</reference>
<dbReference type="AlphaFoldDB" id="A0A839IQU7"/>
<proteinExistence type="predicted"/>
<organism evidence="1 2">
    <name type="scientific">Oceanospirillum sediminis</name>
    <dbReference type="NCBI Taxonomy" id="2760088"/>
    <lineage>
        <taxon>Bacteria</taxon>
        <taxon>Pseudomonadati</taxon>
        <taxon>Pseudomonadota</taxon>
        <taxon>Gammaproteobacteria</taxon>
        <taxon>Oceanospirillales</taxon>
        <taxon>Oceanospirillaceae</taxon>
        <taxon>Oceanospirillum</taxon>
    </lineage>
</organism>
<sequence length="61" mass="7233">MKRNLNIMRQADFSRSLELEVCMMEFQQDLKVKGARIASNMLQMKKSLTRKRSGRSNLYHL</sequence>
<evidence type="ECO:0000313" key="1">
    <source>
        <dbReference type="EMBL" id="MBB1486922.1"/>
    </source>
</evidence>
<dbReference type="RefSeq" id="WP_182808706.1">
    <property type="nucleotide sequence ID" value="NZ_JACJFM010000010.1"/>
</dbReference>
<name>A0A839IQU7_9GAMM</name>
<protein>
    <submittedName>
        <fullName evidence="1">Uncharacterized protein</fullName>
    </submittedName>
</protein>
<gene>
    <name evidence="1" type="ORF">H4O21_09895</name>
</gene>
<dbReference type="EMBL" id="JACJFM010000010">
    <property type="protein sequence ID" value="MBB1486922.1"/>
    <property type="molecule type" value="Genomic_DNA"/>
</dbReference>
<accession>A0A839IQU7</accession>
<comment type="caution">
    <text evidence="1">The sequence shown here is derived from an EMBL/GenBank/DDBJ whole genome shotgun (WGS) entry which is preliminary data.</text>
</comment>
<dbReference type="Proteomes" id="UP000565262">
    <property type="component" value="Unassembled WGS sequence"/>
</dbReference>
<evidence type="ECO:0000313" key="2">
    <source>
        <dbReference type="Proteomes" id="UP000565262"/>
    </source>
</evidence>